<name>A0YB23_9GAMM</name>
<evidence type="ECO:0000256" key="5">
    <source>
        <dbReference type="ARBA" id="ARBA00023136"/>
    </source>
</evidence>
<feature type="domain" description="ABC3 transporter permease C-terminal" evidence="7">
    <location>
        <begin position="260"/>
        <end position="371"/>
    </location>
</feature>
<proteinExistence type="predicted"/>
<evidence type="ECO:0000256" key="2">
    <source>
        <dbReference type="ARBA" id="ARBA00022475"/>
    </source>
</evidence>
<evidence type="ECO:0000256" key="6">
    <source>
        <dbReference type="SAM" id="Phobius"/>
    </source>
</evidence>
<feature type="transmembrane region" description="Helical" evidence="6">
    <location>
        <begin position="793"/>
        <end position="813"/>
    </location>
</feature>
<dbReference type="PANTHER" id="PTHR30287:SF1">
    <property type="entry name" value="INNER MEMBRANE PROTEIN"/>
    <property type="match status" value="1"/>
</dbReference>
<keyword evidence="9" id="KW-1185">Reference proteome</keyword>
<dbReference type="EMBL" id="AAVT01000002">
    <property type="protein sequence ID" value="EAW31753.1"/>
    <property type="molecule type" value="Genomic_DNA"/>
</dbReference>
<feature type="transmembrane region" description="Helical" evidence="6">
    <location>
        <begin position="469"/>
        <end position="488"/>
    </location>
</feature>
<dbReference type="Proteomes" id="UP000004931">
    <property type="component" value="Unassembled WGS sequence"/>
</dbReference>
<evidence type="ECO:0000256" key="4">
    <source>
        <dbReference type="ARBA" id="ARBA00022989"/>
    </source>
</evidence>
<feature type="domain" description="ABC3 transporter permease C-terminal" evidence="7">
    <location>
        <begin position="710"/>
        <end position="823"/>
    </location>
</feature>
<dbReference type="GO" id="GO:0005886">
    <property type="term" value="C:plasma membrane"/>
    <property type="evidence" value="ECO:0007669"/>
    <property type="project" value="UniProtKB-SubCell"/>
</dbReference>
<feature type="transmembrane region" description="Helical" evidence="6">
    <location>
        <begin position="709"/>
        <end position="728"/>
    </location>
</feature>
<dbReference type="InterPro" id="IPR038766">
    <property type="entry name" value="Membrane_comp_ABC_pdt"/>
</dbReference>
<dbReference type="STRING" id="247633.GP2143_04865"/>
<feature type="transmembrane region" description="Helical" evidence="6">
    <location>
        <begin position="417"/>
        <end position="440"/>
    </location>
</feature>
<reference evidence="8 9" key="1">
    <citation type="journal article" date="2010" name="J. Bacteriol.">
        <title>Genome sequence of the oligotrophic marine Gammaproteobacterium HTCC2143, isolated from the Oregon Coast.</title>
        <authorList>
            <person name="Oh H.M."/>
            <person name="Kang I."/>
            <person name="Ferriera S."/>
            <person name="Giovannoni S.J."/>
            <person name="Cho J.C."/>
        </authorList>
    </citation>
    <scope>NUCLEOTIDE SEQUENCE [LARGE SCALE GENOMIC DNA]</scope>
    <source>
        <strain evidence="8 9">HTCC2143</strain>
    </source>
</reference>
<evidence type="ECO:0000313" key="9">
    <source>
        <dbReference type="Proteomes" id="UP000004931"/>
    </source>
</evidence>
<feature type="transmembrane region" description="Helical" evidence="6">
    <location>
        <begin position="394"/>
        <end position="411"/>
    </location>
</feature>
<gene>
    <name evidence="8" type="ORF">GP2143_04865</name>
</gene>
<feature type="transmembrane region" description="Helical" evidence="6">
    <location>
        <begin position="308"/>
        <end position="331"/>
    </location>
</feature>
<dbReference type="PANTHER" id="PTHR30287">
    <property type="entry name" value="MEMBRANE COMPONENT OF PREDICTED ABC SUPERFAMILY METABOLITE UPTAKE TRANSPORTER"/>
    <property type="match status" value="1"/>
</dbReference>
<protein>
    <recommendedName>
        <fullName evidence="7">ABC3 transporter permease C-terminal domain-containing protein</fullName>
    </recommendedName>
</protein>
<accession>A0YB23</accession>
<comment type="caution">
    <text evidence="8">The sequence shown here is derived from an EMBL/GenBank/DDBJ whole genome shotgun (WGS) entry which is preliminary data.</text>
</comment>
<keyword evidence="2" id="KW-1003">Cell membrane</keyword>
<keyword evidence="4 6" id="KW-1133">Transmembrane helix</keyword>
<dbReference type="AlphaFoldDB" id="A0YB23"/>
<keyword evidence="5 6" id="KW-0472">Membrane</keyword>
<dbReference type="Pfam" id="PF02687">
    <property type="entry name" value="FtsX"/>
    <property type="match status" value="2"/>
</dbReference>
<evidence type="ECO:0000259" key="7">
    <source>
        <dbReference type="Pfam" id="PF02687"/>
    </source>
</evidence>
<feature type="transmembrane region" description="Helical" evidence="6">
    <location>
        <begin position="16"/>
        <end position="37"/>
    </location>
</feature>
<evidence type="ECO:0000256" key="1">
    <source>
        <dbReference type="ARBA" id="ARBA00004651"/>
    </source>
</evidence>
<evidence type="ECO:0000313" key="8">
    <source>
        <dbReference type="EMBL" id="EAW31753.1"/>
    </source>
</evidence>
<evidence type="ECO:0000256" key="3">
    <source>
        <dbReference type="ARBA" id="ARBA00022692"/>
    </source>
</evidence>
<organism evidence="8 9">
    <name type="scientific">marine gamma proteobacterium HTCC2143</name>
    <dbReference type="NCBI Taxonomy" id="247633"/>
    <lineage>
        <taxon>Bacteria</taxon>
        <taxon>Pseudomonadati</taxon>
        <taxon>Pseudomonadota</taxon>
        <taxon>Gammaproteobacteria</taxon>
        <taxon>Cellvibrionales</taxon>
        <taxon>Spongiibacteraceae</taxon>
        <taxon>BD1-7 clade</taxon>
    </lineage>
</organism>
<dbReference type="InterPro" id="IPR003838">
    <property type="entry name" value="ABC3_permease_C"/>
</dbReference>
<dbReference type="eggNOG" id="COG3127">
    <property type="taxonomic scope" value="Bacteria"/>
</dbReference>
<feature type="transmembrane region" description="Helical" evidence="6">
    <location>
        <begin position="351"/>
        <end position="373"/>
    </location>
</feature>
<feature type="transmembrane region" description="Helical" evidence="6">
    <location>
        <begin position="256"/>
        <end position="276"/>
    </location>
</feature>
<feature type="transmembrane region" description="Helical" evidence="6">
    <location>
        <begin position="749"/>
        <end position="773"/>
    </location>
</feature>
<keyword evidence="3 6" id="KW-0812">Transmembrane</keyword>
<sequence length="830" mass="90335">MFGLRLLWRDWRGGELGILASAIVIAVAIVTGISLFAERLQQGIVAQSNNFLAADRVLQASAPVNPEWLAHAQSMGLQQAQILGFPTMVYTGNDVDAAMQFTSVKAVSDSYPLRGELNVSTEAFGAVTQSTDSPSPGEVWLDPRLLPLMDLEVGNTVFVGEAELTVSQIIVTEPDAGGSFYGLGPRVLMNISDIPATNIVQPGSRVSYRYLFAGETLELDNYGKWLEDKLLPSQKWLGLADVQPQISRSLERAEQFLLLAGALGVGLAGIAIALAARRYSERHYDYVAMMKSLGATSIRIMTIYSSNLLLLAVIATIVGSGLGWLIQEVFINVLQDYFEVTEVPSISLRPFVVGAVTALVCLTSFALPPLISLQGASPLRVLRRDLDRSGVSSAFTYGTGVLGIAVLMYWYSGNLVLTLAVLAGVGMTFAIVGVLAWYLLQGSAKVGMQAGSSWRLALASMRRRGFQNAVQAVIFSLAIMLLLLLALVRSSLIEEWQIQLPEGTPNHFLVNIAKRDVTAVEKLLSDNKMSGEPIYPMVRGRLVTVNQEAIKTWSEKTDPTVEGSVDREMSLTWSDVKPEDNLITDGKWWSVGSSAAEVSIEAELANRMEVGLGDNLSFLVGSESLNVTITSIRELDWESMKPNFYMIFPPGLLEQYPATYMTSFHLPSAEKRFLNQFIKRFPTITVIEMDAVINQIRSIINQISSAVELVLGLIIISGLLVLVASVQASLDSRFQESAILRTLGAKRQLVLGSLAIEFSALGLLAGFLAAFSAELSVFGLQEYLLDMDYVPHPWVWVVGPIVGAVLIGTAGYVTCRKVVNTPPVEVLRDL</sequence>
<comment type="subcellular location">
    <subcellularLocation>
        <location evidence="1">Cell membrane</location>
        <topology evidence="1">Multi-pass membrane protein</topology>
    </subcellularLocation>
</comment>